<dbReference type="AlphaFoldDB" id="A0A5E4MNB9"/>
<keyword evidence="2" id="KW-0472">Membrane</keyword>
<keyword evidence="2" id="KW-0812">Transmembrane</keyword>
<proteinExistence type="predicted"/>
<keyword evidence="2" id="KW-1133">Transmembrane helix</keyword>
<evidence type="ECO:0000313" key="4">
    <source>
        <dbReference type="Proteomes" id="UP000325440"/>
    </source>
</evidence>
<reference evidence="3 4" key="1">
    <citation type="submission" date="2019-08" db="EMBL/GenBank/DDBJ databases">
        <authorList>
            <person name="Alioto T."/>
            <person name="Alioto T."/>
            <person name="Gomez Garrido J."/>
        </authorList>
    </citation>
    <scope>NUCLEOTIDE SEQUENCE [LARGE SCALE GENOMIC DNA]</scope>
</reference>
<accession>A0A5E4MNB9</accession>
<evidence type="ECO:0000256" key="1">
    <source>
        <dbReference type="SAM" id="MobiDB-lite"/>
    </source>
</evidence>
<feature type="transmembrane region" description="Helical" evidence="2">
    <location>
        <begin position="54"/>
        <end position="76"/>
    </location>
</feature>
<dbReference type="Proteomes" id="UP000325440">
    <property type="component" value="Unassembled WGS sequence"/>
</dbReference>
<keyword evidence="4" id="KW-1185">Reference proteome</keyword>
<protein>
    <submittedName>
        <fullName evidence="3">Uncharacterized protein</fullName>
    </submittedName>
</protein>
<evidence type="ECO:0000313" key="3">
    <source>
        <dbReference type="EMBL" id="VVC31331.1"/>
    </source>
</evidence>
<sequence>MIGRYLKLNIKSVRVLSLSPRNAGRSVKTIPFDSTAHSCASSSLRVSSNTMINMMFTVVSLIESMLFTAILMLLVLCWLSEANTNIAVEVWNAIVLIRNVFQVIIKDEYTTGKNQDPDVEEPESADSSGNRACHQASSSLAADLISPSFPLYVWSSQPGDNAAQSIDESCMESIIQVVNLTIRGAQPVEKSLKYFQFILFGLNMGEQMYRRIYCHLHDQLVWWYYRIGDSELEIVGKLYGGFIVLGMRLNVPDDWKPSARMVLNHLENYDIKYLNFARSAFKQLNQDLPKKYSHLIKVC</sequence>
<organism evidence="3 4">
    <name type="scientific">Cinara cedri</name>
    <dbReference type="NCBI Taxonomy" id="506608"/>
    <lineage>
        <taxon>Eukaryota</taxon>
        <taxon>Metazoa</taxon>
        <taxon>Ecdysozoa</taxon>
        <taxon>Arthropoda</taxon>
        <taxon>Hexapoda</taxon>
        <taxon>Insecta</taxon>
        <taxon>Pterygota</taxon>
        <taxon>Neoptera</taxon>
        <taxon>Paraneoptera</taxon>
        <taxon>Hemiptera</taxon>
        <taxon>Sternorrhyncha</taxon>
        <taxon>Aphidomorpha</taxon>
        <taxon>Aphidoidea</taxon>
        <taxon>Aphididae</taxon>
        <taxon>Lachninae</taxon>
        <taxon>Cinara</taxon>
    </lineage>
</organism>
<name>A0A5E4MNB9_9HEMI</name>
<evidence type="ECO:0000256" key="2">
    <source>
        <dbReference type="SAM" id="Phobius"/>
    </source>
</evidence>
<gene>
    <name evidence="3" type="ORF">CINCED_3A017911</name>
</gene>
<feature type="region of interest" description="Disordered" evidence="1">
    <location>
        <begin position="112"/>
        <end position="131"/>
    </location>
</feature>
<dbReference type="EMBL" id="CABPRJ010000949">
    <property type="protein sequence ID" value="VVC31331.1"/>
    <property type="molecule type" value="Genomic_DNA"/>
</dbReference>